<reference evidence="2" key="1">
    <citation type="journal article" date="2020" name="Nat. Commun.">
        <title>Large-scale genome sequencing of mycorrhizal fungi provides insights into the early evolution of symbiotic traits.</title>
        <authorList>
            <person name="Miyauchi S."/>
            <person name="Kiss E."/>
            <person name="Kuo A."/>
            <person name="Drula E."/>
            <person name="Kohler A."/>
            <person name="Sanchez-Garcia M."/>
            <person name="Morin E."/>
            <person name="Andreopoulos B."/>
            <person name="Barry K.W."/>
            <person name="Bonito G."/>
            <person name="Buee M."/>
            <person name="Carver A."/>
            <person name="Chen C."/>
            <person name="Cichocki N."/>
            <person name="Clum A."/>
            <person name="Culley D."/>
            <person name="Crous P.W."/>
            <person name="Fauchery L."/>
            <person name="Girlanda M."/>
            <person name="Hayes R.D."/>
            <person name="Keri Z."/>
            <person name="LaButti K."/>
            <person name="Lipzen A."/>
            <person name="Lombard V."/>
            <person name="Magnuson J."/>
            <person name="Maillard F."/>
            <person name="Murat C."/>
            <person name="Nolan M."/>
            <person name="Ohm R.A."/>
            <person name="Pangilinan J."/>
            <person name="Pereira M.F."/>
            <person name="Perotto S."/>
            <person name="Peter M."/>
            <person name="Pfister S."/>
            <person name="Riley R."/>
            <person name="Sitrit Y."/>
            <person name="Stielow J.B."/>
            <person name="Szollosi G."/>
            <person name="Zifcakova L."/>
            <person name="Stursova M."/>
            <person name="Spatafora J.W."/>
            <person name="Tedersoo L."/>
            <person name="Vaario L.M."/>
            <person name="Yamada A."/>
            <person name="Yan M."/>
            <person name="Wang P."/>
            <person name="Xu J."/>
            <person name="Bruns T."/>
            <person name="Baldrian P."/>
            <person name="Vilgalys R."/>
            <person name="Dunand C."/>
            <person name="Henrissat B."/>
            <person name="Grigoriev I.V."/>
            <person name="Hibbett D."/>
            <person name="Nagy L.G."/>
            <person name="Martin F.M."/>
        </authorList>
    </citation>
    <scope>NUCLEOTIDE SEQUENCE</scope>
    <source>
        <strain evidence="2">UH-Tt-Lm1</strain>
    </source>
</reference>
<feature type="region of interest" description="Disordered" evidence="1">
    <location>
        <begin position="180"/>
        <end position="200"/>
    </location>
</feature>
<organism evidence="2 3">
    <name type="scientific">Thelephora terrestris</name>
    <dbReference type="NCBI Taxonomy" id="56493"/>
    <lineage>
        <taxon>Eukaryota</taxon>
        <taxon>Fungi</taxon>
        <taxon>Dikarya</taxon>
        <taxon>Basidiomycota</taxon>
        <taxon>Agaricomycotina</taxon>
        <taxon>Agaricomycetes</taxon>
        <taxon>Thelephorales</taxon>
        <taxon>Thelephoraceae</taxon>
        <taxon>Thelephora</taxon>
    </lineage>
</organism>
<feature type="region of interest" description="Disordered" evidence="1">
    <location>
        <begin position="337"/>
        <end position="424"/>
    </location>
</feature>
<dbReference type="EMBL" id="WIUZ02000003">
    <property type="protein sequence ID" value="KAF9789825.1"/>
    <property type="molecule type" value="Genomic_DNA"/>
</dbReference>
<feature type="compositionally biased region" description="Basic residues" evidence="1">
    <location>
        <begin position="350"/>
        <end position="365"/>
    </location>
</feature>
<feature type="compositionally biased region" description="Polar residues" evidence="1">
    <location>
        <begin position="27"/>
        <end position="38"/>
    </location>
</feature>
<sequence length="511" mass="56522">MLAAQVEHSADAYKERGKGFPLPHHLLTSQMNPQPSNFYYQGNNGHHGGYGGNQRGLPVGGPPMYHGHIIVYNANYVFIQVDPQSNYPHGQPWGQAGYQQASMNTRALPSIQNTNPWPIGHHPQNAYLNPPSNPLPPAYRSSSEVGSTHWGSADLLALPAASDRAKSSRIESWIQHTHLGSMSSQPHHPASRRTKSITTNDGYYDYQGGGKGQEVSQSDYSGTSLDYGDGSESGVAPPCPYHTVCDTGTRKGDYDMREGMRSRAIEFDLQTSTFGIHLAKKTERGGPRETVYYPQEAHNRTSHQAPYYPEYNPGRSQGFAYQPAPITTYQPAPITTYLQVPPPYSNHNPTGHHHHHSHKHRHKTERTHERSRSRSPSVLPSPTDDPTRGRSPNGYNRSPEARGSVLVDPVRLNSSDTGSSVVTDEGYRGAQGQQVSYYAPSHTLSNPGPRGAYEAGGGFRQPASWNTGNFPQPQYYNPGPNYNVVHNQGGPAPMFYYNYGNYGYGYPYRQF</sequence>
<name>A0A9P6LAI7_9AGAM</name>
<reference evidence="2" key="2">
    <citation type="submission" date="2020-11" db="EMBL/GenBank/DDBJ databases">
        <authorList>
            <consortium name="DOE Joint Genome Institute"/>
            <person name="Kuo A."/>
            <person name="Miyauchi S."/>
            <person name="Kiss E."/>
            <person name="Drula E."/>
            <person name="Kohler A."/>
            <person name="Sanchez-Garcia M."/>
            <person name="Andreopoulos B."/>
            <person name="Barry K.W."/>
            <person name="Bonito G."/>
            <person name="Buee M."/>
            <person name="Carver A."/>
            <person name="Chen C."/>
            <person name="Cichocki N."/>
            <person name="Clum A."/>
            <person name="Culley D."/>
            <person name="Crous P.W."/>
            <person name="Fauchery L."/>
            <person name="Girlanda M."/>
            <person name="Hayes R."/>
            <person name="Keri Z."/>
            <person name="Labutti K."/>
            <person name="Lipzen A."/>
            <person name="Lombard V."/>
            <person name="Magnuson J."/>
            <person name="Maillard F."/>
            <person name="Morin E."/>
            <person name="Murat C."/>
            <person name="Nolan M."/>
            <person name="Ohm R."/>
            <person name="Pangilinan J."/>
            <person name="Pereira M."/>
            <person name="Perotto S."/>
            <person name="Peter M."/>
            <person name="Riley R."/>
            <person name="Sitrit Y."/>
            <person name="Stielow B."/>
            <person name="Szollosi G."/>
            <person name="Zifcakova L."/>
            <person name="Stursova M."/>
            <person name="Spatafora J.W."/>
            <person name="Tedersoo L."/>
            <person name="Vaario L.-M."/>
            <person name="Yamada A."/>
            <person name="Yan M."/>
            <person name="Wang P."/>
            <person name="Xu J."/>
            <person name="Bruns T."/>
            <person name="Baldrian P."/>
            <person name="Vilgalys R."/>
            <person name="Henrissat B."/>
            <person name="Grigoriev I.V."/>
            <person name="Hibbett D."/>
            <person name="Nagy L.G."/>
            <person name="Martin F.M."/>
        </authorList>
    </citation>
    <scope>NUCLEOTIDE SEQUENCE</scope>
    <source>
        <strain evidence="2">UH-Tt-Lm1</strain>
    </source>
</reference>
<dbReference type="AlphaFoldDB" id="A0A9P6LAI7"/>
<feature type="compositionally biased region" description="Polar residues" evidence="1">
    <location>
        <begin position="412"/>
        <end position="422"/>
    </location>
</feature>
<protein>
    <submittedName>
        <fullName evidence="2">Uncharacterized protein</fullName>
    </submittedName>
</protein>
<gene>
    <name evidence="2" type="ORF">BJ322DRAFT_1105684</name>
</gene>
<feature type="region of interest" description="Disordered" evidence="1">
    <location>
        <begin position="15"/>
        <end position="55"/>
    </location>
</feature>
<feature type="compositionally biased region" description="Gly residues" evidence="1">
    <location>
        <begin position="45"/>
        <end position="54"/>
    </location>
</feature>
<evidence type="ECO:0000256" key="1">
    <source>
        <dbReference type="SAM" id="MobiDB-lite"/>
    </source>
</evidence>
<proteinExistence type="predicted"/>
<evidence type="ECO:0000313" key="2">
    <source>
        <dbReference type="EMBL" id="KAF9789825.1"/>
    </source>
</evidence>
<feature type="region of interest" description="Disordered" evidence="1">
    <location>
        <begin position="295"/>
        <end position="322"/>
    </location>
</feature>
<evidence type="ECO:0000313" key="3">
    <source>
        <dbReference type="Proteomes" id="UP000736335"/>
    </source>
</evidence>
<comment type="caution">
    <text evidence="2">The sequence shown here is derived from an EMBL/GenBank/DDBJ whole genome shotgun (WGS) entry which is preliminary data.</text>
</comment>
<dbReference type="Proteomes" id="UP000736335">
    <property type="component" value="Unassembled WGS sequence"/>
</dbReference>
<keyword evidence="3" id="KW-1185">Reference proteome</keyword>
<accession>A0A9P6LAI7</accession>